<sequence>MFETPYIEIEIFEFESRFDCRTITFRFLSDEDGMKMLADGWAPAVDRKYSLPKFKKQEKFTPGWYGSLNCLDSAEPMDYRCLKYWREKLYGS</sequence>
<accession>A0A1D9GBN5</accession>
<protein>
    <submittedName>
        <fullName evidence="1">Uncharacterized protein</fullName>
    </submittedName>
</protein>
<evidence type="ECO:0000313" key="1">
    <source>
        <dbReference type="EMBL" id="AOY85058.1"/>
    </source>
</evidence>
<proteinExistence type="predicted"/>
<gene>
    <name evidence="1" type="ORF">BJP36_35455</name>
</gene>
<dbReference type="AlphaFoldDB" id="A0A1D9GBN5"/>
<dbReference type="Proteomes" id="UP000176944">
    <property type="component" value="Plasmid unnamed1"/>
</dbReference>
<dbReference type="EMBL" id="CP017709">
    <property type="protein sequence ID" value="AOY85058.1"/>
    <property type="molecule type" value="Genomic_DNA"/>
</dbReference>
<name>A0A1D9GBN5_MOOP1</name>
<geneLocation type="plasmid" evidence="1">
    <name>unnamed1</name>
</geneLocation>
<keyword evidence="1" id="KW-0614">Plasmid</keyword>
<organism evidence="1 2">
    <name type="scientific">Moorena producens (strain JHB)</name>
    <dbReference type="NCBI Taxonomy" id="1454205"/>
    <lineage>
        <taxon>Bacteria</taxon>
        <taxon>Bacillati</taxon>
        <taxon>Cyanobacteriota</taxon>
        <taxon>Cyanophyceae</taxon>
        <taxon>Coleofasciculales</taxon>
        <taxon>Coleofasciculaceae</taxon>
        <taxon>Moorena</taxon>
    </lineage>
</organism>
<reference evidence="2" key="1">
    <citation type="submission" date="2016-10" db="EMBL/GenBank/DDBJ databases">
        <title>Comparative genomics uncovers the prolific and rare metabolic potential of the cyanobacterial genus Moorea.</title>
        <authorList>
            <person name="Leao T."/>
            <person name="Castelao G."/>
            <person name="Korobeynikov A."/>
            <person name="Monroe E.A."/>
            <person name="Podell S."/>
            <person name="Glukhov E."/>
            <person name="Allen E."/>
            <person name="Gerwick W.H."/>
            <person name="Gerwick L."/>
        </authorList>
    </citation>
    <scope>NUCLEOTIDE SEQUENCE [LARGE SCALE GENOMIC DNA]</scope>
    <source>
        <strain evidence="2">JHB</strain>
        <plasmid evidence="2">Plasmid unnamed1</plasmid>
    </source>
</reference>
<evidence type="ECO:0000313" key="2">
    <source>
        <dbReference type="Proteomes" id="UP000176944"/>
    </source>
</evidence>